<keyword evidence="4 7" id="KW-0833">Ubl conjugation pathway</keyword>
<keyword evidence="2" id="KW-0808">Transferase</keyword>
<dbReference type="EC" id="2.3.2.23" evidence="1"/>
<evidence type="ECO:0000256" key="6">
    <source>
        <dbReference type="PROSITE-ProRule" id="PRU10133"/>
    </source>
</evidence>
<feature type="compositionally biased region" description="Low complexity" evidence="8">
    <location>
        <begin position="196"/>
        <end position="206"/>
    </location>
</feature>
<dbReference type="HOGENOM" id="CLU_030988_5_2_1"/>
<evidence type="ECO:0000256" key="3">
    <source>
        <dbReference type="ARBA" id="ARBA00022741"/>
    </source>
</evidence>
<dbReference type="PROSITE" id="PS00183">
    <property type="entry name" value="UBC_1"/>
    <property type="match status" value="1"/>
</dbReference>
<reference evidence="10 11" key="1">
    <citation type="submission" date="2014-06" db="EMBL/GenBank/DDBJ databases">
        <title>Evolutionary Origins and Diversification of the Mycorrhizal Mutualists.</title>
        <authorList>
            <consortium name="DOE Joint Genome Institute"/>
            <consortium name="Mycorrhizal Genomics Consortium"/>
            <person name="Kohler A."/>
            <person name="Kuo A."/>
            <person name="Nagy L.G."/>
            <person name="Floudas D."/>
            <person name="Copeland A."/>
            <person name="Barry K.W."/>
            <person name="Cichocki N."/>
            <person name="Veneault-Fourrey C."/>
            <person name="LaButti K."/>
            <person name="Lindquist E.A."/>
            <person name="Lipzen A."/>
            <person name="Lundell T."/>
            <person name="Morin E."/>
            <person name="Murat C."/>
            <person name="Riley R."/>
            <person name="Ohm R."/>
            <person name="Sun H."/>
            <person name="Tunlid A."/>
            <person name="Henrissat B."/>
            <person name="Grigoriev I.V."/>
            <person name="Hibbett D.S."/>
            <person name="Martin F."/>
        </authorList>
    </citation>
    <scope>NUCLEOTIDE SEQUENCE [LARGE SCALE GENOMIC DNA]</scope>
    <source>
        <strain evidence="10 11">SS14</strain>
    </source>
</reference>
<keyword evidence="3 7" id="KW-0547">Nucleotide-binding</keyword>
<dbReference type="OrthoDB" id="10069349at2759"/>
<dbReference type="GO" id="GO:0005524">
    <property type="term" value="F:ATP binding"/>
    <property type="evidence" value="ECO:0007669"/>
    <property type="project" value="UniProtKB-UniRule"/>
</dbReference>
<protein>
    <recommendedName>
        <fullName evidence="1">E2 ubiquitin-conjugating enzyme</fullName>
        <ecNumber evidence="1">2.3.2.23</ecNumber>
    </recommendedName>
</protein>
<keyword evidence="5 7" id="KW-0067">ATP-binding</keyword>
<feature type="region of interest" description="Disordered" evidence="8">
    <location>
        <begin position="254"/>
        <end position="303"/>
    </location>
</feature>
<dbReference type="SMART" id="SM00212">
    <property type="entry name" value="UBCc"/>
    <property type="match status" value="1"/>
</dbReference>
<accession>A0A0C9VI33</accession>
<dbReference type="AlphaFoldDB" id="A0A0C9VI33"/>
<dbReference type="Pfam" id="PF00179">
    <property type="entry name" value="UQ_con"/>
    <property type="match status" value="1"/>
</dbReference>
<evidence type="ECO:0000256" key="2">
    <source>
        <dbReference type="ARBA" id="ARBA00022679"/>
    </source>
</evidence>
<keyword evidence="11" id="KW-1185">Reference proteome</keyword>
<dbReference type="InterPro" id="IPR000608">
    <property type="entry name" value="UBC"/>
</dbReference>
<evidence type="ECO:0000256" key="4">
    <source>
        <dbReference type="ARBA" id="ARBA00022786"/>
    </source>
</evidence>
<dbReference type="Gene3D" id="3.10.110.10">
    <property type="entry name" value="Ubiquitin Conjugating Enzyme"/>
    <property type="match status" value="1"/>
</dbReference>
<feature type="active site" description="Glycyl thioester intermediate" evidence="6">
    <location>
        <position position="92"/>
    </location>
</feature>
<dbReference type="InterPro" id="IPR023313">
    <property type="entry name" value="UBQ-conjugating_AS"/>
</dbReference>
<name>A0A0C9VI33_SPHS4</name>
<evidence type="ECO:0000256" key="8">
    <source>
        <dbReference type="SAM" id="MobiDB-lite"/>
    </source>
</evidence>
<proteinExistence type="inferred from homology"/>
<feature type="compositionally biased region" description="Low complexity" evidence="8">
    <location>
        <begin position="263"/>
        <end position="278"/>
    </location>
</feature>
<organism evidence="10 11">
    <name type="scientific">Sphaerobolus stellatus (strain SS14)</name>
    <dbReference type="NCBI Taxonomy" id="990650"/>
    <lineage>
        <taxon>Eukaryota</taxon>
        <taxon>Fungi</taxon>
        <taxon>Dikarya</taxon>
        <taxon>Basidiomycota</taxon>
        <taxon>Agaricomycotina</taxon>
        <taxon>Agaricomycetes</taxon>
        <taxon>Phallomycetidae</taxon>
        <taxon>Geastrales</taxon>
        <taxon>Sphaerobolaceae</taxon>
        <taxon>Sphaerobolus</taxon>
    </lineage>
</organism>
<evidence type="ECO:0000256" key="7">
    <source>
        <dbReference type="RuleBase" id="RU362109"/>
    </source>
</evidence>
<evidence type="ECO:0000313" key="11">
    <source>
        <dbReference type="Proteomes" id="UP000054279"/>
    </source>
</evidence>
<evidence type="ECO:0000259" key="9">
    <source>
        <dbReference type="PROSITE" id="PS50127"/>
    </source>
</evidence>
<evidence type="ECO:0000313" key="10">
    <source>
        <dbReference type="EMBL" id="KIJ41102.1"/>
    </source>
</evidence>
<sequence length="303" mass="32418">MPSPHVTRQLIREINQLRQDPPEGIRISTNEENMLDLIGIIEGPAGTPYEGGYFRVKFHFTDDFPNAPPKCTSRHFITKLFHPNVSSGGEICVNTLKKDWQPSFGISHILVTIKCLLIYPNPESALDEEAGKLLLEDYTAFEKRAKLICEVHATPKTRPPEFKTPAPSRATSTAPTELAPLPTTASPARKTSPAPSSMQQQQQQSSKVTSIANLSKSVPSAPVVAITPFQPSVNASPMSNSMLLPNVLQPSGNVTGLSSSETAPSSLGSALPSAVSGGKTSGKRVSSTAAGGVEKKKKALKRL</sequence>
<dbReference type="FunFam" id="3.10.110.10:FF:000031">
    <property type="entry name" value="Ubiquitin-conjugating enzyme E2 22"/>
    <property type="match status" value="1"/>
</dbReference>
<gene>
    <name evidence="10" type="ORF">M422DRAFT_229895</name>
</gene>
<dbReference type="PROSITE" id="PS50127">
    <property type="entry name" value="UBC_2"/>
    <property type="match status" value="1"/>
</dbReference>
<feature type="compositionally biased region" description="Low complexity" evidence="8">
    <location>
        <begin position="170"/>
        <end position="188"/>
    </location>
</feature>
<dbReference type="SUPFAM" id="SSF54495">
    <property type="entry name" value="UBC-like"/>
    <property type="match status" value="1"/>
</dbReference>
<dbReference type="GO" id="GO:0061631">
    <property type="term" value="F:ubiquitin conjugating enzyme activity"/>
    <property type="evidence" value="ECO:0007669"/>
    <property type="project" value="UniProtKB-EC"/>
</dbReference>
<comment type="similarity">
    <text evidence="7">Belongs to the ubiquitin-conjugating enzyme family.</text>
</comment>
<feature type="region of interest" description="Disordered" evidence="8">
    <location>
        <begin position="156"/>
        <end position="211"/>
    </location>
</feature>
<dbReference type="Proteomes" id="UP000054279">
    <property type="component" value="Unassembled WGS sequence"/>
</dbReference>
<evidence type="ECO:0000256" key="5">
    <source>
        <dbReference type="ARBA" id="ARBA00022840"/>
    </source>
</evidence>
<dbReference type="EMBL" id="KN837139">
    <property type="protein sequence ID" value="KIJ41102.1"/>
    <property type="molecule type" value="Genomic_DNA"/>
</dbReference>
<dbReference type="InterPro" id="IPR050113">
    <property type="entry name" value="Ub_conjugating_enzyme"/>
</dbReference>
<evidence type="ECO:0000256" key="1">
    <source>
        <dbReference type="ARBA" id="ARBA00012486"/>
    </source>
</evidence>
<dbReference type="PANTHER" id="PTHR24067">
    <property type="entry name" value="UBIQUITIN-CONJUGATING ENZYME E2"/>
    <property type="match status" value="1"/>
</dbReference>
<dbReference type="CDD" id="cd23804">
    <property type="entry name" value="UBCc_UBE2S"/>
    <property type="match status" value="1"/>
</dbReference>
<dbReference type="InterPro" id="IPR016135">
    <property type="entry name" value="UBQ-conjugating_enzyme/RWD"/>
</dbReference>
<feature type="domain" description="UBC core" evidence="9">
    <location>
        <begin position="5"/>
        <end position="154"/>
    </location>
</feature>